<evidence type="ECO:0000313" key="8">
    <source>
        <dbReference type="EMBL" id="PAY23133.1"/>
    </source>
</evidence>
<keyword evidence="9" id="KW-1185">Reference proteome</keyword>
<dbReference type="EMBL" id="NTGA01000017">
    <property type="protein sequence ID" value="PAY23133.1"/>
    <property type="molecule type" value="Genomic_DNA"/>
</dbReference>
<name>A0A2A2WQ20_9ACTN</name>
<dbReference type="GO" id="GO:0000287">
    <property type="term" value="F:magnesium ion binding"/>
    <property type="evidence" value="ECO:0007669"/>
    <property type="project" value="TreeGrafter"/>
</dbReference>
<comment type="cofactor">
    <cofactor evidence="1">
        <name>Mg(2+)</name>
        <dbReference type="ChEBI" id="CHEBI:18420"/>
    </cofactor>
</comment>
<evidence type="ECO:0000256" key="1">
    <source>
        <dbReference type="ARBA" id="ARBA00001946"/>
    </source>
</evidence>
<dbReference type="GO" id="GO:0006107">
    <property type="term" value="P:oxaloacetate metabolic process"/>
    <property type="evidence" value="ECO:0007669"/>
    <property type="project" value="TreeGrafter"/>
</dbReference>
<evidence type="ECO:0000256" key="2">
    <source>
        <dbReference type="ARBA" id="ARBA00022723"/>
    </source>
</evidence>
<comment type="caution">
    <text evidence="8">The sequence shown here is derived from an EMBL/GenBank/DDBJ whole genome shotgun (WGS) entry which is preliminary data.</text>
</comment>
<dbReference type="InterPro" id="IPR040442">
    <property type="entry name" value="Pyrv_kinase-like_dom_sf"/>
</dbReference>
<gene>
    <name evidence="8" type="ORF">CEY15_10085</name>
</gene>
<dbReference type="AlphaFoldDB" id="A0A2A2WQ20"/>
<evidence type="ECO:0000313" key="9">
    <source>
        <dbReference type="Proteomes" id="UP000218810"/>
    </source>
</evidence>
<evidence type="ECO:0000256" key="4">
    <source>
        <dbReference type="PIRSR" id="PIRSR015582-1"/>
    </source>
</evidence>
<keyword evidence="2 5" id="KW-0479">Metal-binding</keyword>
<evidence type="ECO:0000256" key="3">
    <source>
        <dbReference type="ARBA" id="ARBA00022842"/>
    </source>
</evidence>
<evidence type="ECO:0000256" key="5">
    <source>
        <dbReference type="PIRSR" id="PIRSR015582-2"/>
    </source>
</evidence>
<proteinExistence type="predicted"/>
<dbReference type="Gene3D" id="3.20.20.60">
    <property type="entry name" value="Phosphoenolpyruvate-binding domains"/>
    <property type="match status" value="1"/>
</dbReference>
<dbReference type="FunFam" id="3.20.20.60:FF:000013">
    <property type="entry name" value="Citrate lyase beta subunit"/>
    <property type="match status" value="1"/>
</dbReference>
<feature type="compositionally biased region" description="Polar residues" evidence="6">
    <location>
        <begin position="327"/>
        <end position="346"/>
    </location>
</feature>
<keyword evidence="3 5" id="KW-0460">Magnesium</keyword>
<dbReference type="InterPro" id="IPR011206">
    <property type="entry name" value="Citrate_lyase_beta/mcl1/mcl2"/>
</dbReference>
<dbReference type="PANTHER" id="PTHR32308:SF10">
    <property type="entry name" value="CITRATE LYASE SUBUNIT BETA"/>
    <property type="match status" value="1"/>
</dbReference>
<dbReference type="GO" id="GO:0016829">
    <property type="term" value="F:lyase activity"/>
    <property type="evidence" value="ECO:0007669"/>
    <property type="project" value="UniProtKB-KW"/>
</dbReference>
<feature type="binding site" evidence="4">
    <location>
        <position position="155"/>
    </location>
    <ligand>
        <name>substrate</name>
    </ligand>
</feature>
<dbReference type="PIRSF" id="PIRSF015582">
    <property type="entry name" value="Cit_lyase_B"/>
    <property type="match status" value="1"/>
</dbReference>
<sequence>MTPAQHTDPALSDSAAATIAGLRARPRRTVLAVPGSSVKMIDKARGLPVDEVFLDLEDAVAGPAKEQARENVVDALTTGRFAAPTVVVRVNAWDTEYTVRDVTEVVGRAGAHVDALLLPKARSAAEVRALDLVLTQVEKSAGLPVGHIGIEPQIEDALGLTHIDEIATASPRVLTLVFGPADFMASIGMRTLTVGEQPEGYAPGDAYHHVLLSILVSARAHGLQAIDGPFLKVRDVEGFTRAAARTAALGFDGKWVLHPAQVDAGNEVFSPRQDEFDKAEGILAAYAHSTSAEGGARGALMFGDEMLDEASRKMALVVSARGRAAGMTTSGAQETDPSGSATEGPN</sequence>
<organism evidence="8 9">
    <name type="scientific">Dietzia natronolimnaea</name>
    <dbReference type="NCBI Taxonomy" id="161920"/>
    <lineage>
        <taxon>Bacteria</taxon>
        <taxon>Bacillati</taxon>
        <taxon>Actinomycetota</taxon>
        <taxon>Actinomycetes</taxon>
        <taxon>Mycobacteriales</taxon>
        <taxon>Dietziaceae</taxon>
        <taxon>Dietzia</taxon>
    </lineage>
</organism>
<dbReference type="RefSeq" id="WP_095718327.1">
    <property type="nucleotide sequence ID" value="NZ_NTGA01000017.1"/>
</dbReference>
<accession>A0A2A2WQ20</accession>
<evidence type="ECO:0000256" key="6">
    <source>
        <dbReference type="SAM" id="MobiDB-lite"/>
    </source>
</evidence>
<keyword evidence="8" id="KW-0456">Lyase</keyword>
<feature type="region of interest" description="Disordered" evidence="6">
    <location>
        <begin position="323"/>
        <end position="346"/>
    </location>
</feature>
<feature type="binding site" evidence="4">
    <location>
        <position position="89"/>
    </location>
    <ligand>
        <name>substrate</name>
    </ligand>
</feature>
<feature type="binding site" evidence="5">
    <location>
        <position position="182"/>
    </location>
    <ligand>
        <name>Mg(2+)</name>
        <dbReference type="ChEBI" id="CHEBI:18420"/>
    </ligand>
</feature>
<feature type="domain" description="HpcH/HpaI aldolase/citrate lyase" evidence="7">
    <location>
        <begin position="28"/>
        <end position="259"/>
    </location>
</feature>
<dbReference type="InterPro" id="IPR015813">
    <property type="entry name" value="Pyrv/PenolPyrv_kinase-like_dom"/>
</dbReference>
<dbReference type="OrthoDB" id="9768429at2"/>
<reference evidence="9" key="1">
    <citation type="submission" date="2017-09" db="EMBL/GenBank/DDBJ databases">
        <authorList>
            <person name="Zhang Y."/>
            <person name="Huang X."/>
            <person name="Liu J."/>
            <person name="Lu L."/>
            <person name="Peng K."/>
        </authorList>
    </citation>
    <scope>NUCLEOTIDE SEQUENCE [LARGE SCALE GENOMIC DNA]</scope>
    <source>
        <strain evidence="9">S-XJ-1</strain>
    </source>
</reference>
<protein>
    <submittedName>
        <fullName evidence="8">CoA ester lyase</fullName>
    </submittedName>
</protein>
<dbReference type="InterPro" id="IPR005000">
    <property type="entry name" value="Aldolase/citrate-lyase_domain"/>
</dbReference>
<dbReference type="SUPFAM" id="SSF51621">
    <property type="entry name" value="Phosphoenolpyruvate/pyruvate domain"/>
    <property type="match status" value="1"/>
</dbReference>
<evidence type="ECO:0000259" key="7">
    <source>
        <dbReference type="Pfam" id="PF03328"/>
    </source>
</evidence>
<dbReference type="PANTHER" id="PTHR32308">
    <property type="entry name" value="LYASE BETA SUBUNIT, PUTATIVE (AFU_ORTHOLOGUE AFUA_4G13030)-RELATED"/>
    <property type="match status" value="1"/>
</dbReference>
<dbReference type="Proteomes" id="UP000218810">
    <property type="component" value="Unassembled WGS sequence"/>
</dbReference>
<dbReference type="Pfam" id="PF03328">
    <property type="entry name" value="HpcH_HpaI"/>
    <property type="match status" value="1"/>
</dbReference>
<feature type="binding site" evidence="5">
    <location>
        <position position="155"/>
    </location>
    <ligand>
        <name>Mg(2+)</name>
        <dbReference type="ChEBI" id="CHEBI:18420"/>
    </ligand>
</feature>